<evidence type="ECO:0000313" key="3">
    <source>
        <dbReference type="Proteomes" id="UP000194761"/>
    </source>
</evidence>
<reference evidence="2 3" key="1">
    <citation type="submission" date="2017-05" db="EMBL/GenBank/DDBJ databases">
        <title>Biotechnological potential of actinobacteria isolated from South African environments.</title>
        <authorList>
            <person name="Le Roes-Hill M."/>
            <person name="Prins A."/>
            <person name="Durrell K.A."/>
        </authorList>
    </citation>
    <scope>NUCLEOTIDE SEQUENCE [LARGE SCALE GENOMIC DNA]</scope>
    <source>
        <strain evidence="2">M26</strain>
    </source>
</reference>
<evidence type="ECO:0000313" key="2">
    <source>
        <dbReference type="EMBL" id="OUC99322.1"/>
    </source>
</evidence>
<dbReference type="RefSeq" id="WP_086568077.1">
    <property type="nucleotide sequence ID" value="NZ_NGFP01000009.1"/>
</dbReference>
<feature type="region of interest" description="Disordered" evidence="1">
    <location>
        <begin position="40"/>
        <end position="127"/>
    </location>
</feature>
<sequence length="194" mass="20314">MARITAPVKDYNGTIGDVQFRDGVAETDNAAVINYCRGAGYDVDGETTEQPDGPTPVDSRDVERVQAGTRLRDAAVNPQPGDFLPPTNAGQADPHGPAVVAPGVHADGPAPIVPGPVPSDPAAQQERETEVAQRVLVDGEPATAVAQDRPPQSAPKAAWVDWAVSQGMDREQAADLTKAELIDLHGRAAADEEE</sequence>
<comment type="caution">
    <text evidence="2">The sequence shown here is derived from an EMBL/GenBank/DDBJ whole genome shotgun (WGS) entry which is preliminary data.</text>
</comment>
<evidence type="ECO:0000256" key="1">
    <source>
        <dbReference type="SAM" id="MobiDB-lite"/>
    </source>
</evidence>
<organism evidence="2 3">
    <name type="scientific">Streptosporangium minutum</name>
    <dbReference type="NCBI Taxonomy" id="569862"/>
    <lineage>
        <taxon>Bacteria</taxon>
        <taxon>Bacillati</taxon>
        <taxon>Actinomycetota</taxon>
        <taxon>Actinomycetes</taxon>
        <taxon>Streptosporangiales</taxon>
        <taxon>Streptosporangiaceae</taxon>
        <taxon>Streptosporangium</taxon>
    </lineage>
</organism>
<dbReference type="AlphaFoldDB" id="A0A243RVW8"/>
<gene>
    <name evidence="2" type="ORF">CA984_03695</name>
</gene>
<protein>
    <submittedName>
        <fullName evidence="2">Uncharacterized protein</fullName>
    </submittedName>
</protein>
<dbReference type="Proteomes" id="UP000194761">
    <property type="component" value="Unassembled WGS sequence"/>
</dbReference>
<proteinExistence type="predicted"/>
<keyword evidence="3" id="KW-1185">Reference proteome</keyword>
<accession>A0A243RVW8</accession>
<name>A0A243RVW8_9ACTN</name>
<dbReference type="EMBL" id="NGFP01000009">
    <property type="protein sequence ID" value="OUC99322.1"/>
    <property type="molecule type" value="Genomic_DNA"/>
</dbReference>